<reference evidence="1 2" key="1">
    <citation type="submission" date="2021-10" db="EMBL/GenBank/DDBJ databases">
        <title>Anaerobic single-cell dispensing facilitates the cultivation of human gut bacteria.</title>
        <authorList>
            <person name="Afrizal A."/>
        </authorList>
    </citation>
    <scope>NUCLEOTIDE SEQUENCE [LARGE SCALE GENOMIC DNA]</scope>
    <source>
        <strain evidence="1 2">CLA-AA-H232</strain>
    </source>
</reference>
<name>A0AAE3J9F6_9FIRM</name>
<comment type="caution">
    <text evidence="1">The sequence shown here is derived from an EMBL/GenBank/DDBJ whole genome shotgun (WGS) entry which is preliminary data.</text>
</comment>
<protein>
    <submittedName>
        <fullName evidence="1">Uncharacterized protein</fullName>
    </submittedName>
</protein>
<evidence type="ECO:0000313" key="2">
    <source>
        <dbReference type="Proteomes" id="UP001198242"/>
    </source>
</evidence>
<organism evidence="1 2">
    <name type="scientific">Hominilimicola fabiformis</name>
    <dbReference type="NCBI Taxonomy" id="2885356"/>
    <lineage>
        <taxon>Bacteria</taxon>
        <taxon>Bacillati</taxon>
        <taxon>Bacillota</taxon>
        <taxon>Clostridia</taxon>
        <taxon>Eubacteriales</taxon>
        <taxon>Oscillospiraceae</taxon>
        <taxon>Hominilimicola</taxon>
    </lineage>
</organism>
<dbReference type="EMBL" id="JAJEQM010000003">
    <property type="protein sequence ID" value="MCC2209755.1"/>
    <property type="molecule type" value="Genomic_DNA"/>
</dbReference>
<gene>
    <name evidence="1" type="ORF">LKE05_02960</name>
</gene>
<dbReference type="Proteomes" id="UP001198242">
    <property type="component" value="Unassembled WGS sequence"/>
</dbReference>
<proteinExistence type="predicted"/>
<keyword evidence="2" id="KW-1185">Reference proteome</keyword>
<sequence>MKKRTLFLIGTAAAAGIYSAITGKGLFNKPRFKEQHERVANYVETHYPNAVYTPIEMTANGWVTVIRRIARPNIILYITRDGNGNYVFTESEVRNA</sequence>
<dbReference type="AlphaFoldDB" id="A0AAE3J9F6"/>
<dbReference type="RefSeq" id="WP_022230958.1">
    <property type="nucleotide sequence ID" value="NZ_JAJEQM010000003.1"/>
</dbReference>
<accession>A0AAE3J9F6</accession>
<evidence type="ECO:0000313" key="1">
    <source>
        <dbReference type="EMBL" id="MCC2209755.1"/>
    </source>
</evidence>